<keyword evidence="3" id="KW-0597">Phosphoprotein</keyword>
<dbReference type="InterPro" id="IPR023213">
    <property type="entry name" value="CAT-like_dom_sf"/>
</dbReference>
<dbReference type="InterPro" id="IPR036736">
    <property type="entry name" value="ACP-like_sf"/>
</dbReference>
<comment type="caution">
    <text evidence="6">The sequence shown here is derived from an EMBL/GenBank/DDBJ whole genome shotgun (WGS) entry which is preliminary data.</text>
</comment>
<organism evidence="6 7">
    <name type="scientific">Gordonia aquimaris</name>
    <dbReference type="NCBI Taxonomy" id="2984863"/>
    <lineage>
        <taxon>Bacteria</taxon>
        <taxon>Bacillati</taxon>
        <taxon>Actinomycetota</taxon>
        <taxon>Actinomycetes</taxon>
        <taxon>Mycobacteriales</taxon>
        <taxon>Gordoniaceae</taxon>
        <taxon>Gordonia</taxon>
    </lineage>
</organism>
<dbReference type="SMART" id="SM00823">
    <property type="entry name" value="PKS_PP"/>
    <property type="match status" value="5"/>
</dbReference>
<feature type="domain" description="Carrier" evidence="5">
    <location>
        <begin position="4180"/>
        <end position="4255"/>
    </location>
</feature>
<dbReference type="GO" id="GO:0072330">
    <property type="term" value="P:monocarboxylic acid biosynthetic process"/>
    <property type="evidence" value="ECO:0007669"/>
    <property type="project" value="UniProtKB-ARBA"/>
</dbReference>
<dbReference type="InterPro" id="IPR045851">
    <property type="entry name" value="AMP-bd_C_sf"/>
</dbReference>
<dbReference type="FunFam" id="2.30.38.10:FF:000001">
    <property type="entry name" value="Non-ribosomal peptide synthetase PvdI"/>
    <property type="match status" value="1"/>
</dbReference>
<feature type="domain" description="Carrier" evidence="5">
    <location>
        <begin position="5239"/>
        <end position="5314"/>
    </location>
</feature>
<feature type="domain" description="Carrier" evidence="5">
    <location>
        <begin position="963"/>
        <end position="1038"/>
    </location>
</feature>
<name>A0A9X3I3W8_9ACTN</name>
<dbReference type="CDD" id="cd05930">
    <property type="entry name" value="A_NRPS"/>
    <property type="match status" value="2"/>
</dbReference>
<dbReference type="InterPro" id="IPR025110">
    <property type="entry name" value="AMP-bd_C"/>
</dbReference>
<dbReference type="SUPFAM" id="SSF52777">
    <property type="entry name" value="CoA-dependent acyltransferases"/>
    <property type="match status" value="12"/>
</dbReference>
<dbReference type="FunFam" id="3.40.50.980:FF:000001">
    <property type="entry name" value="Non-ribosomal peptide synthetase"/>
    <property type="match status" value="1"/>
</dbReference>
<dbReference type="PANTHER" id="PTHR45527">
    <property type="entry name" value="NONRIBOSOMAL PEPTIDE SYNTHETASE"/>
    <property type="match status" value="1"/>
</dbReference>
<dbReference type="FunFam" id="3.30.300.30:FF:000015">
    <property type="entry name" value="Nonribosomal peptide synthase SidD"/>
    <property type="match status" value="1"/>
</dbReference>
<dbReference type="Pfam" id="PF00550">
    <property type="entry name" value="PP-binding"/>
    <property type="match status" value="5"/>
</dbReference>
<dbReference type="Proteomes" id="UP001143347">
    <property type="component" value="Unassembled WGS sequence"/>
</dbReference>
<evidence type="ECO:0000313" key="7">
    <source>
        <dbReference type="Proteomes" id="UP001143347"/>
    </source>
</evidence>
<dbReference type="SUPFAM" id="SSF56801">
    <property type="entry name" value="Acetyl-CoA synthetase-like"/>
    <property type="match status" value="5"/>
</dbReference>
<dbReference type="NCBIfam" id="TIGR01733">
    <property type="entry name" value="AA-adenyl-dom"/>
    <property type="match status" value="5"/>
</dbReference>
<dbReference type="Pfam" id="PF00501">
    <property type="entry name" value="AMP-binding"/>
    <property type="match status" value="5"/>
</dbReference>
<evidence type="ECO:0000256" key="1">
    <source>
        <dbReference type="ARBA" id="ARBA00001957"/>
    </source>
</evidence>
<dbReference type="InterPro" id="IPR042099">
    <property type="entry name" value="ANL_N_sf"/>
</dbReference>
<dbReference type="InterPro" id="IPR006162">
    <property type="entry name" value="Ppantetheine_attach_site"/>
</dbReference>
<dbReference type="PROSITE" id="PS00012">
    <property type="entry name" value="PHOSPHOPANTETHEINE"/>
    <property type="match status" value="4"/>
</dbReference>
<reference evidence="6" key="1">
    <citation type="submission" date="2022-10" db="EMBL/GenBank/DDBJ databases">
        <title>WGS of marine actinomycetes from Thailand.</title>
        <authorList>
            <person name="Thawai C."/>
        </authorList>
    </citation>
    <scope>NUCLEOTIDE SEQUENCE</scope>
    <source>
        <strain evidence="6">SW21</strain>
    </source>
</reference>
<dbReference type="PANTHER" id="PTHR45527:SF1">
    <property type="entry name" value="FATTY ACID SYNTHASE"/>
    <property type="match status" value="1"/>
</dbReference>
<dbReference type="GO" id="GO:0043041">
    <property type="term" value="P:amino acid activation for nonribosomal peptide biosynthetic process"/>
    <property type="evidence" value="ECO:0007669"/>
    <property type="project" value="TreeGrafter"/>
</dbReference>
<evidence type="ECO:0000313" key="6">
    <source>
        <dbReference type="EMBL" id="MCX2962864.1"/>
    </source>
</evidence>
<gene>
    <name evidence="6" type="ORF">OSB52_02025</name>
</gene>
<evidence type="ECO:0000259" key="5">
    <source>
        <dbReference type="PROSITE" id="PS50075"/>
    </source>
</evidence>
<dbReference type="Pfam" id="PF13193">
    <property type="entry name" value="AMP-binding_C"/>
    <property type="match status" value="5"/>
</dbReference>
<dbReference type="Gene3D" id="3.40.50.12780">
    <property type="entry name" value="N-terminal domain of ligase-like"/>
    <property type="match status" value="1"/>
</dbReference>
<keyword evidence="2" id="KW-0596">Phosphopantetheine</keyword>
<evidence type="ECO:0000256" key="4">
    <source>
        <dbReference type="SAM" id="MobiDB-lite"/>
    </source>
</evidence>
<dbReference type="RefSeq" id="WP_266059923.1">
    <property type="nucleotide sequence ID" value="NZ_JAPKFM010000002.1"/>
</dbReference>
<dbReference type="Pfam" id="PF00668">
    <property type="entry name" value="Condensation"/>
    <property type="match status" value="6"/>
</dbReference>
<dbReference type="CDD" id="cd19540">
    <property type="entry name" value="LCL_NRPS-like"/>
    <property type="match status" value="3"/>
</dbReference>
<dbReference type="SUPFAM" id="SSF47336">
    <property type="entry name" value="ACP-like"/>
    <property type="match status" value="5"/>
</dbReference>
<dbReference type="FunFam" id="3.40.50.12780:FF:000012">
    <property type="entry name" value="Non-ribosomal peptide synthetase"/>
    <property type="match status" value="3"/>
</dbReference>
<protein>
    <submittedName>
        <fullName evidence="6">Amino acid adenylation domain-containing protein</fullName>
    </submittedName>
</protein>
<dbReference type="GO" id="GO:0003824">
    <property type="term" value="F:catalytic activity"/>
    <property type="evidence" value="ECO:0007669"/>
    <property type="project" value="InterPro"/>
</dbReference>
<dbReference type="InterPro" id="IPR001242">
    <property type="entry name" value="Condensation_dom"/>
</dbReference>
<dbReference type="InterPro" id="IPR010071">
    <property type="entry name" value="AA_adenyl_dom"/>
</dbReference>
<feature type="domain" description="Carrier" evidence="5">
    <location>
        <begin position="3114"/>
        <end position="3188"/>
    </location>
</feature>
<proteinExistence type="predicted"/>
<comment type="cofactor">
    <cofactor evidence="1">
        <name>pantetheine 4'-phosphate</name>
        <dbReference type="ChEBI" id="CHEBI:47942"/>
    </cofactor>
</comment>
<dbReference type="Gene3D" id="3.30.559.10">
    <property type="entry name" value="Chloramphenicol acetyltransferase-like domain"/>
    <property type="match status" value="6"/>
</dbReference>
<dbReference type="Gene3D" id="3.30.559.30">
    <property type="entry name" value="Nonribosomal peptide synthetase, condensation domain"/>
    <property type="match status" value="6"/>
</dbReference>
<evidence type="ECO:0000256" key="3">
    <source>
        <dbReference type="ARBA" id="ARBA00022553"/>
    </source>
</evidence>
<dbReference type="Gene3D" id="3.30.300.30">
    <property type="match status" value="5"/>
</dbReference>
<dbReference type="Gene3D" id="2.30.38.10">
    <property type="entry name" value="Luciferase, Domain 3"/>
    <property type="match status" value="4"/>
</dbReference>
<dbReference type="GO" id="GO:0031177">
    <property type="term" value="F:phosphopantetheine binding"/>
    <property type="evidence" value="ECO:0007669"/>
    <property type="project" value="InterPro"/>
</dbReference>
<dbReference type="InterPro" id="IPR020806">
    <property type="entry name" value="PKS_PP-bd"/>
</dbReference>
<dbReference type="Gene3D" id="1.10.1200.10">
    <property type="entry name" value="ACP-like"/>
    <property type="match status" value="5"/>
</dbReference>
<dbReference type="InterPro" id="IPR000873">
    <property type="entry name" value="AMP-dep_synth/lig_dom"/>
</dbReference>
<dbReference type="PROSITE" id="PS00455">
    <property type="entry name" value="AMP_BINDING"/>
    <property type="match status" value="5"/>
</dbReference>
<keyword evidence="7" id="KW-1185">Reference proteome</keyword>
<sequence length="5786" mass="618934">MSDLSPAENVVPLSAAQRSIWFAQQLVPDVPLNIAQYVDVRGDLDRALLTEVGRQVARDLHVGMMRLVGGTRPDGVPQQVFDDSLRDEMLHLDFRGRNDPEADARAWMDAEFRRPLDLLQDRLIESATIRIADDRHFWYTRVHHIVLDGYGAATFAQRASEVYTARIDGASVPPSRAGNLAELHADDLAYRESARYERDREYWSHRLSDLPAPVRLADPDPTVTPRTHSCGDALDPDLSARLAERAAALGTALPALVTAAAALFLAQGTGTDDVMLSLPVSARTNALLRRSGGMVSNVVPIRSTITADTTVADLIAGVTAEMGGALRRQRYRFEDMLRDMTDGSAAADVGRGFFGPAVNVMTFRSEVVLGRCTGRSYILTTGPVEDLAFTIYTGTGATRIELEGNAAAYSAGELRAHHRRFLQVLAQLIDAPGDRRAVTLDSFTDDERASLIPAAGPAAATSVTVPNLFGDVIDAHPTTTALIAGDADLTYAELGARVNRFARVLIDRGVGPGSVVAVVLPRSALSVVTELAVLAAGGAFIPIDPESPRDRIRFLLDDSDADHGITAPGYDDAVPQTGGTTRWHRCHTPEMLDRYRAASPEPVTDTDRIRPLRIDDPAYLIYTSGSTGVPKGVMVSHRGVASLAAEQNRRYEVGPGSRTLHFASPSFDASILELLLAFASGATMVIAPTDVYGGAELAALLRGTRVTHAFVTPAALASVPDTRLDDLHTVIVGGEACPPDLVARWAIGRRMFNAYGPTETTVMAALAGPLRSGAPVRIGRPISGTTAVILDHRLQPVPVGSTGELYLGGAGVALGYHHRTALTASRFVADPYGVPGSRMYRTGDLARWDADGHLDYQGRVDRQVKLRGFRIELGEVEAALSAVPGVEFAACEVRGGPGAQMLVGYVTGDVDHLEIKGVLRRRLPAHMVPNALVTLTTIPLTTSGKLDRSALPEPTVEVAEYVRPETETERLTAEIFAEVLGVGEVGRTDDFFALGGNSLIATQVVAAINDRLSTTVPVRWIFEAPTVAALAERVEQQPGGDDGPQLRPLPDDGRVTPLSPAQHRMWVMNQFDPDSAMYNIPIALRLRGAIDIDALSAAVADLIERHEPLRTMYPDTPDGPVQQVLDIADLPVGLTDLTRTVRTVAESELSATLVELADSGFDVAAAPPIRVHLLRIATDHHVLFCVVHHISADGSSTAPLARDLAVAYRARREGTPPAWPPLPVSYRDYTHWHHDLMGSEADPDSTVARQLDYWHHQLAGLPERLELPTDRPRPAALRGRGGEVRTQLSPTVVSGLRALAESTGTTPFMVAHTALAVTLARLTGSDDIAVGTPVAGRGHRNLVDLVGMFVGIVVLRIRLRPGDDFRTVLAAVRETDLDAVERADIPFDRLVDLINPMRSAAHHPLFQVGFSYQNMAPTHVTLDDLDVEVIEQPSGVAKSELHLTITDTDSGMSVLWDYDRDLYDRSTVVRWHELFTAVVEAAAADPSCAVGDLAAVDISGAALVAPTAPAAIDGVLVGDTAEPGADTLTDLLDAAADSSPDVVAIWSEAAGAAVESTYRAMTYRTHRLARLLIDAGVGPESRVVVAMARSPRMIEAILAVLRAGGAYVPIDPDAPVDRTALIVDATAACAIITDADVSHLRVPTTAVLIDLRTAEVDKFAGHPVTDADRRGPLRADNTAYVIHTSGSTGTPKGVVVSHGAIATQLRWKRAAHRIGAADTVLLKTPITFDLSVWELFWPLVSGARLAIAAPGGQRDPAYLDALSTRAGVTAAHFVPSLLEAYLDARADDPGAGDHAPGTILCIGEALRPVTARRAATELDARVVNLYGPTEAAVGITEHAWHTDDHAPVTVPIGRPVTGSDALVLDRRLHPVPAGVTGELYLAGAQLAAGYQGRTDLTAERFVADPRAVGRRMYRTGDLVRVNADGDLEYLGRNDFQVKIRGQRIELGEIEQALLRDPAVSGAAVAVARGDALIAYLVPSSGATVDPDDILARLRTVLPAYMVPTAVVLLDELPLGIHGKLDRSRLPAPTSAATTYTAPATHTEHAIVDVLTELLDGRVADEQPIGRDDSFFALGGNSLLATRFAARIGRRLGRDVPVRAVFEAPVIADLARWVDDAAVSDRPAVGSLPRPEVLPLSRAQHRMWLMEQFAPGTGLYNLPFAVRLTDTPDPAALRAALAYVIGRHEVLRTIYPADGGVPQQRILLTEEAIAGADISLEATAITERELSAVITAIAADGFDLSAAIPLRVRVLRTEDDSTALVVVLHHIAADGWSFGPLLRDLLGGYLGVDDAPALPVHYADFAVWQTQLLGDDDHPAHPSLQRQREYWRDVLADPPGPLPLPVDRPRPVRPTHRGDTIDTHLDVELVAAADDFARSRQASLFHLLHTALAVTLARLSGTTDIAIGTPVSGRGAAELDDLIGMFVETVVLRTRIDESVSADELLRHVRDVDVAALANSEVPFDELAAEHEPDRGGAHHPLFGVMLVVGDPAPVIDGAALIDVELPVARFDLHATVDLPADGTAPEGGVRMRWTYATDLFDRATVTQVAEMFRAVVAGLIAQPARAVHRAAAPATDVADTNLAEWGRTPAPAPVLGDPHPMRTLAGLLPVMAARNPDAVAVVTDTEIVSFTDFAARVARTARRLIAAGVEPERTVAVVVERSLDLLVAVHATVAAGGAYVPVDPSWPAQRIEAMLDAVRPIVVVARDDRHLPADLHSAVIDPADPCCEWTDTPVTDADRRAPLRPEHPAYVLFTSGSTGTPKAVVVPHAGIVNRLDWMQIAYPIDNTDVILHKTPVTFDVSVWELFWGLAAGARTLLAPADAHRDPYQIAELLRDHAVTVVHFVPAMLDTFLAALPADARFPALRHVVTSGEALGSPAAAELLCRTPAALHNLYGPTEAAVDITATTVGPEDIVDRPVSIGRPVPGGEVMVLDRYLRPAPLGVTGELYLGGIQLARGYHGRGDLTAARFVASPWGDGQRLYRTGDLVRWRSAPQEGAAPVLEYLGRSDFQVKVRGQRVELGEIETVLAGHSAVAAAVVVVHTDPQLGDQLVAHVVGRTDADPVDVAQLRAHLRATLPEHMVPAHIMPATALPIGTSGKVDRRALPAPTRSAAQARSRDPRTESERTVLAVFTDVLGVDVGVDDDFFSAGGNSLVATRIVAGVEQRLGVLIPVRAVFDGRTAAAVAAAADALEATADATAAVVLPPRPAELPLSAVQRQMVLHNRIDPDSAAYRIVAPVRVPQAIDIGALQAALADVLTRHEILRTVYPDGGSGQPIQRIMEPDRELSAHLIRVLDDVAPDSGSVEQALIAAALTEPIDLSTDLPVRLLVHAVDAATTTVLLMVHHVAADGWSLRILARDLTDAYTARLGGLAPEWAPLPLQYADHVLRTDARLGEVDDDTSLVSEHLRYWRSVLAGAPALSVPEADSDAQAGPTGAVERTALDPAIWQRVADLADRHHTTAFAVLHAALAVTLARSGAGRDIVIGTPTAGRWEPDVADLIGMFVSLVALRSDVDEAGDFAAVVDQSREQIVSAIEHAAVDVEQVVDDLGRSRGDGRHPLIQVTFTVDGAEHPAADLESVAPQRLDVPMARFDLEFTAFVGETGAPALELVYRPDVYRADTARTLLTRFATAVDMFTAVPDATLRTVEILTAQERRALDGAAGPAAVTPRYLAEILDTPGHRLVGCDPCASDPTVLRELGEDELRCATDELAARLRAAGAGPEVVVALYLSRSIRFYTALRAVASTGAAFVPIDPRQPDDRVAFMLQDSGAAIVVTTSQQRDRCAAETLAGVGEVIELDTVASRRSSQPPTPVRRHVDQLAYLIYTSGSTGRPKAVAVTHRGLSAFVAEQRRYGVRADSRVLHFASPGFDAAILELLLAADAGATSVIAPTDIYGAEDLRGVLHEQQVTHAFLTPGALDTIEIPVIDAIAQDPLPRLEVLIVGGDACAPATANRWIALGKRFFNAYGPTESTIMATTAGPLPPVSGAAVPIGREIAGTAARVLSPSLTRSAPGVTGELYVSGQGLARGYHGRPGLTAATFVADPDGPPGSRRYRTGDLVRQVADPAGKLTLIHHGRSDFQIKIRGHRVELGEVEAAVRSYPGVGAAVAVGRPGPADALALVAYVEPARSQPFDRIALMAHLRSRLPAYAVPSSITEVDALPLTAAGKIDRRALPEPHFDVVEHAAAATTHEEVVVAAFAEVLRLERLGVLDNFFEVGGDSLSATRVVSRLRGVTGRDIAVRDLFDAPTARELARRIGRAQAGTTPALGPLPRPATIPLSPAQQRMWFLNRFDPSAATENIPIILRLTGTMEHKAFAAALGDLVERHEALRTMYPADTEGHPYQVILSPTDVPVKLAPQLVGAAALPDVLRSVMRTEFDVTAEPPIRAELFSVEGPAAAAAEHIFALVLHHISADGLSVVGLATELSDAYRARLSGVAPEFVPLAVQYADFAIWQQALLADGDGRAATELAYWQDRLADAPPVIDLPTDRPRPAQRSGIGARVDFDLDADLHARMLDHAQRHSASAFMVAHTALAVLLGRLGANRDVVIGTPVAGREDERLERVVGMFVNMLALRTQIPADATGTEALAIARDADLAAFSRTTLPFDRVVDGLDLTRTAARHPVFQVALSFQNIGRLAIELPELTIEAIDEDNGLAEFDLHLTLVERWDGATPTGLSAQLSYATELFDHSTALNLTRWFVAVLDGLVSRSDCAVGDLEILDDTERAGSVTVPARDEATHPVRAARFDLAELFTRQVCRTPDARAVSWDDSHLTYRQFHRRVAAVADELARRGVGPEDRVAIALARGIDQLTAMFAVVTVGGAYVPVDPVPVGTTVGGERARMIVESADALLVISDASAGDSMFGRPVLDLTEVGDRHPADVVEPPRLRSLRPENPAYVLFTSGSTGRPKGVAVSYGAVAEQLRWMQQTYALDETDAVMVKTAAGFDLSVWEYWWALLCGARLVIAEPGVERDGRALGEAMGRSGVTVLPTVPSALSMMLDGGRFPESVRTVLCIGEELPAALVRRMSAMSSAALHNLYGPTEATVSVTAHQVDPEAEADRIPIGRAQPSVALRVLDARLHPVAPGVAGELYLAGVQLARGYHGDPGRTSASFVADPFTGERMYRTGDLVRRDHNGELEYLGRTDHQLKVHGFRIEPGEIEAALRRCAGVDEAVVVTVGEGDEVRLVGFVVGSSPGDVVGRQIRDMVPSYMIPEVHRLQALPYTANGKVDRQALPQPPRPRREYVAPSTPVQAAVVRVVESVTGTDRVGLSDNFFGVGGNSLSATRVAAGLETDLGVPVPVRVLFESADVAEFSDAVAALLEAGTDDDAALGRVRVDGPVAPIAPAQRRIFAAVADGVGADWNVPFALRLSGVLDVAALRAALLDVVERHEALRTTYRDTDSGPELVVTDIDDLREVLKRDLEPVPVDDADSARVIDAIAWSPLDFDGVAPLRVRLLRLDEHTHVLVVVSHHLNVDGQSMSLLTRDMVVAFAARCNGAVPELPEPGVRFRDYAQWQRRLLGAPTAPSEHGQRQLDYWTARFADRSNDFRPRLRTDRPRPERWNPMGAGIEFVVEGSAHATLDDLAKSRSVALFSLLQAAFAVILAEGADSPDVHVATANANRPHPELAGVVGNFSEDLAMRLDVDDRRTIGEVIADVHEQLVGGLRHPDVSTPELTAALGISVTPGEHPLFPATLIVQPEPDGSVDAEVDLGAVRVRREPIERVVAKHEVEITMRERHADGVPAGLTGTLMYPTALFDRATAETMVAGFRAVLAALADRGVSITVAELRGLLR</sequence>
<dbReference type="GO" id="GO:0044550">
    <property type="term" value="P:secondary metabolite biosynthetic process"/>
    <property type="evidence" value="ECO:0007669"/>
    <property type="project" value="TreeGrafter"/>
</dbReference>
<accession>A0A9X3I3W8</accession>
<dbReference type="GO" id="GO:0005737">
    <property type="term" value="C:cytoplasm"/>
    <property type="evidence" value="ECO:0007669"/>
    <property type="project" value="TreeGrafter"/>
</dbReference>
<feature type="domain" description="Carrier" evidence="5">
    <location>
        <begin position="2037"/>
        <end position="2117"/>
    </location>
</feature>
<dbReference type="Gene3D" id="3.40.50.980">
    <property type="match status" value="8"/>
</dbReference>
<dbReference type="FunFam" id="1.10.1200.10:FF:000016">
    <property type="entry name" value="Non-ribosomal peptide synthase"/>
    <property type="match status" value="1"/>
</dbReference>
<feature type="region of interest" description="Disordered" evidence="4">
    <location>
        <begin position="3095"/>
        <end position="3119"/>
    </location>
</feature>
<dbReference type="PROSITE" id="PS50075">
    <property type="entry name" value="CARRIER"/>
    <property type="match status" value="5"/>
</dbReference>
<dbReference type="GO" id="GO:0008610">
    <property type="term" value="P:lipid biosynthetic process"/>
    <property type="evidence" value="ECO:0007669"/>
    <property type="project" value="UniProtKB-ARBA"/>
</dbReference>
<dbReference type="InterPro" id="IPR020845">
    <property type="entry name" value="AMP-binding_CS"/>
</dbReference>
<dbReference type="InterPro" id="IPR009081">
    <property type="entry name" value="PP-bd_ACP"/>
</dbReference>
<evidence type="ECO:0000256" key="2">
    <source>
        <dbReference type="ARBA" id="ARBA00022450"/>
    </source>
</evidence>
<dbReference type="EMBL" id="JAPKFM010000002">
    <property type="protein sequence ID" value="MCX2962864.1"/>
    <property type="molecule type" value="Genomic_DNA"/>
</dbReference>
<dbReference type="NCBIfam" id="NF003417">
    <property type="entry name" value="PRK04813.1"/>
    <property type="match status" value="5"/>
</dbReference>